<name>A0ABV1UHP2_9ACTN</name>
<proteinExistence type="predicted"/>
<gene>
    <name evidence="2" type="ORF">ABT272_36675</name>
</gene>
<evidence type="ECO:0000313" key="3">
    <source>
        <dbReference type="Proteomes" id="UP001470023"/>
    </source>
</evidence>
<dbReference type="InterPro" id="IPR046200">
    <property type="entry name" value="DUF6233"/>
</dbReference>
<accession>A0ABV1UHP2</accession>
<dbReference type="Proteomes" id="UP001470023">
    <property type="component" value="Unassembled WGS sequence"/>
</dbReference>
<sequence>MIELPSDPSRLRAILAYLDQRIAETETVATYLRLQTRAVRHALAAVEKRPSNDRRPPPTPSQPRSALEAPAPQGGGYVVEKQVHAGHPLGAAVHRADCTVIQRDANPIGADEARQALTGDAKFFRACEFCRPDTALGIPA</sequence>
<feature type="region of interest" description="Disordered" evidence="1">
    <location>
        <begin position="45"/>
        <end position="76"/>
    </location>
</feature>
<dbReference type="EMBL" id="JBEPAZ010000054">
    <property type="protein sequence ID" value="MER6433219.1"/>
    <property type="molecule type" value="Genomic_DNA"/>
</dbReference>
<comment type="caution">
    <text evidence="2">The sequence shown here is derived from an EMBL/GenBank/DDBJ whole genome shotgun (WGS) entry which is preliminary data.</text>
</comment>
<dbReference type="RefSeq" id="WP_352065474.1">
    <property type="nucleotide sequence ID" value="NZ_JBEPAZ010000054.1"/>
</dbReference>
<evidence type="ECO:0000256" key="1">
    <source>
        <dbReference type="SAM" id="MobiDB-lite"/>
    </source>
</evidence>
<keyword evidence="3" id="KW-1185">Reference proteome</keyword>
<feature type="compositionally biased region" description="Basic and acidic residues" evidence="1">
    <location>
        <begin position="46"/>
        <end position="56"/>
    </location>
</feature>
<evidence type="ECO:0000313" key="2">
    <source>
        <dbReference type="EMBL" id="MER6433219.1"/>
    </source>
</evidence>
<organism evidence="2 3">
    <name type="scientific">Streptomyces sp. 900105245</name>
    <dbReference type="NCBI Taxonomy" id="3154379"/>
    <lineage>
        <taxon>Bacteria</taxon>
        <taxon>Bacillati</taxon>
        <taxon>Actinomycetota</taxon>
        <taxon>Actinomycetes</taxon>
        <taxon>Kitasatosporales</taxon>
        <taxon>Streptomycetaceae</taxon>
        <taxon>Streptomyces</taxon>
    </lineage>
</organism>
<protein>
    <submittedName>
        <fullName evidence="2">DUF6233 domain-containing protein</fullName>
    </submittedName>
</protein>
<reference evidence="2 3" key="1">
    <citation type="submission" date="2024-06" db="EMBL/GenBank/DDBJ databases">
        <title>The Natural Products Discovery Center: Release of the First 8490 Sequenced Strains for Exploring Actinobacteria Biosynthetic Diversity.</title>
        <authorList>
            <person name="Kalkreuter E."/>
            <person name="Kautsar S.A."/>
            <person name="Yang D."/>
            <person name="Bader C.D."/>
            <person name="Teijaro C.N."/>
            <person name="Fluegel L."/>
            <person name="Davis C.M."/>
            <person name="Simpson J.R."/>
            <person name="Lauterbach L."/>
            <person name="Steele A.D."/>
            <person name="Gui C."/>
            <person name="Meng S."/>
            <person name="Li G."/>
            <person name="Viehrig K."/>
            <person name="Ye F."/>
            <person name="Su P."/>
            <person name="Kiefer A.F."/>
            <person name="Nichols A."/>
            <person name="Cepeda A.J."/>
            <person name="Yan W."/>
            <person name="Fan B."/>
            <person name="Jiang Y."/>
            <person name="Adhikari A."/>
            <person name="Zheng C.-J."/>
            <person name="Schuster L."/>
            <person name="Cowan T.M."/>
            <person name="Smanski M.J."/>
            <person name="Chevrette M.G."/>
            <person name="De Carvalho L.P.S."/>
            <person name="Shen B."/>
        </authorList>
    </citation>
    <scope>NUCLEOTIDE SEQUENCE [LARGE SCALE GENOMIC DNA]</scope>
    <source>
        <strain evidence="2 3">NPDC001166</strain>
    </source>
</reference>
<dbReference type="Pfam" id="PF19746">
    <property type="entry name" value="DUF6233"/>
    <property type="match status" value="1"/>
</dbReference>